<keyword evidence="1" id="KW-1133">Transmembrane helix</keyword>
<dbReference type="SUPFAM" id="SSF75011">
    <property type="entry name" value="3-carboxy-cis,cis-mucoante lactonizing enzyme"/>
    <property type="match status" value="1"/>
</dbReference>
<sequence length="401" mass="43190">MLLQAGLAAIMGILLFAPYLLEAQHSFGQQQDGNETFMEMPIERFIPYGNNTLNVHDIGIDTSRQILFFTDSDNRALVLYDLRNNITKSVEIGPYPYAVAVNSTTDKAYVMHACNCPAGLDVTVVDYSKGIESARVEDTVVGVSRYAAPIALNPNTGRVYVGSGSGSLTVIDGSNNNEIVGRIGKSINVQGIDVNPKTNEVYVIDNATTLYKIDGATNKVVGNVTIGLPPDEVNATGNILKAIAVNPDTNVVYVINQILYGSRSPNEGVSFSTGYLVAVNGTSNAIISPDITKSSLYLTINSNTNTIYVMSGGGIVEVDGLSNDVVLRGYVPNLEEYISHLVVDESTNKLYLQGQTGIFQVSDNDNKVNAPEFHNYFVMLVPALAITAAVILTRRHSNKGH</sequence>
<dbReference type="KEGG" id="nvn:NVIE_005990"/>
<reference evidence="2 3" key="1">
    <citation type="journal article" date="2014" name="Int. J. Syst. Evol. Microbiol.">
        <title>Nitrososphaera viennensis gen. nov., sp. nov., an aerobic and mesophilic, ammonia-oxidizing archaeon from soil and a member of the archaeal phylum Thaumarchaeota.</title>
        <authorList>
            <person name="Stieglmeier M."/>
            <person name="Klingl A."/>
            <person name="Alves R.J."/>
            <person name="Rittmann S.K."/>
            <person name="Melcher M."/>
            <person name="Leisch N."/>
            <person name="Schleper C."/>
        </authorList>
    </citation>
    <scope>NUCLEOTIDE SEQUENCE [LARGE SCALE GENOMIC DNA]</scope>
    <source>
        <strain evidence="2">EN76</strain>
    </source>
</reference>
<dbReference type="HOGENOM" id="CLU_686277_0_0_2"/>
<dbReference type="Gene3D" id="2.130.10.10">
    <property type="entry name" value="YVTN repeat-like/Quinoprotein amine dehydrogenase"/>
    <property type="match status" value="1"/>
</dbReference>
<organism evidence="2 3">
    <name type="scientific">Nitrososphaera viennensis EN76</name>
    <dbReference type="NCBI Taxonomy" id="926571"/>
    <lineage>
        <taxon>Archaea</taxon>
        <taxon>Nitrososphaerota</taxon>
        <taxon>Nitrososphaeria</taxon>
        <taxon>Nitrososphaerales</taxon>
        <taxon>Nitrososphaeraceae</taxon>
        <taxon>Nitrososphaera</taxon>
    </lineage>
</organism>
<dbReference type="InterPro" id="IPR051200">
    <property type="entry name" value="Host-pathogen_enzymatic-act"/>
</dbReference>
<dbReference type="STRING" id="926571.NVIE_005990"/>
<dbReference type="PANTHER" id="PTHR47197">
    <property type="entry name" value="PROTEIN NIRF"/>
    <property type="match status" value="1"/>
</dbReference>
<protein>
    <recommendedName>
        <fullName evidence="4">YncE family protein</fullName>
    </recommendedName>
</protein>
<evidence type="ECO:0000313" key="3">
    <source>
        <dbReference type="Proteomes" id="UP000027093"/>
    </source>
</evidence>
<evidence type="ECO:0000313" key="2">
    <source>
        <dbReference type="EMBL" id="AIC14803.1"/>
    </source>
</evidence>
<evidence type="ECO:0008006" key="4">
    <source>
        <dbReference type="Google" id="ProtNLM"/>
    </source>
</evidence>
<dbReference type="InterPro" id="IPR015943">
    <property type="entry name" value="WD40/YVTN_repeat-like_dom_sf"/>
</dbReference>
<keyword evidence="1" id="KW-0812">Transmembrane</keyword>
<dbReference type="EMBL" id="CP007536">
    <property type="protein sequence ID" value="AIC14803.1"/>
    <property type="molecule type" value="Genomic_DNA"/>
</dbReference>
<dbReference type="PANTHER" id="PTHR47197:SF3">
    <property type="entry name" value="DIHYDRO-HEME D1 DEHYDROGENASE"/>
    <property type="match status" value="1"/>
</dbReference>
<proteinExistence type="predicted"/>
<feature type="transmembrane region" description="Helical" evidence="1">
    <location>
        <begin position="373"/>
        <end position="392"/>
    </location>
</feature>
<gene>
    <name evidence="2" type="ORF">NVIE_005990</name>
</gene>
<dbReference type="AlphaFoldDB" id="A0A060HGV4"/>
<dbReference type="Proteomes" id="UP000027093">
    <property type="component" value="Chromosome"/>
</dbReference>
<evidence type="ECO:0000256" key="1">
    <source>
        <dbReference type="SAM" id="Phobius"/>
    </source>
</evidence>
<name>A0A060HGV4_9ARCH</name>
<accession>A0A060HGV4</accession>
<keyword evidence="3" id="KW-1185">Reference proteome</keyword>
<keyword evidence="1" id="KW-0472">Membrane</keyword>